<dbReference type="EMBL" id="BRXZ01000163">
    <property type="protein sequence ID" value="GMI06487.1"/>
    <property type="molecule type" value="Genomic_DNA"/>
</dbReference>
<reference evidence="2" key="1">
    <citation type="submission" date="2022-07" db="EMBL/GenBank/DDBJ databases">
        <title>Genome analysis of Parmales, a sister group of diatoms, reveals the evolutionary specialization of diatoms from phago-mixotrophs to photoautotrophs.</title>
        <authorList>
            <person name="Ban H."/>
            <person name="Sato S."/>
            <person name="Yoshikawa S."/>
            <person name="Kazumasa Y."/>
            <person name="Nakamura Y."/>
            <person name="Ichinomiya M."/>
            <person name="Saitoh K."/>
            <person name="Sato N."/>
            <person name="Blanc-Mathieu R."/>
            <person name="Endo H."/>
            <person name="Kuwata A."/>
            <person name="Ogata H."/>
        </authorList>
    </citation>
    <scope>NUCLEOTIDE SEQUENCE</scope>
</reference>
<evidence type="ECO:0000313" key="2">
    <source>
        <dbReference type="EMBL" id="GMI06487.1"/>
    </source>
</evidence>
<comment type="caution">
    <text evidence="2">The sequence shown here is derived from an EMBL/GenBank/DDBJ whole genome shotgun (WGS) entry which is preliminary data.</text>
</comment>
<feature type="domain" description="PDZ" evidence="1">
    <location>
        <begin position="6"/>
        <end position="49"/>
    </location>
</feature>
<proteinExistence type="predicted"/>
<evidence type="ECO:0000259" key="1">
    <source>
        <dbReference type="PROSITE" id="PS50106"/>
    </source>
</evidence>
<dbReference type="OrthoDB" id="10377244at2759"/>
<organism evidence="2 3">
    <name type="scientific">Triparma retinervis</name>
    <dbReference type="NCBI Taxonomy" id="2557542"/>
    <lineage>
        <taxon>Eukaryota</taxon>
        <taxon>Sar</taxon>
        <taxon>Stramenopiles</taxon>
        <taxon>Ochrophyta</taxon>
        <taxon>Bolidophyceae</taxon>
        <taxon>Parmales</taxon>
        <taxon>Triparmaceae</taxon>
        <taxon>Triparma</taxon>
    </lineage>
</organism>
<sequence>MAGGFVYKIEADPDKKLGLEITGGVVTKVKASSVCRGSVQRGDQLIAINPGSHIIRPSTTLMTVIRKAGKQAKEEDKGNIYLTFMKGGGRESEDIDEDGIDLGDVEVDVSVHNV</sequence>
<dbReference type="Proteomes" id="UP001165082">
    <property type="component" value="Unassembled WGS sequence"/>
</dbReference>
<gene>
    <name evidence="2" type="ORF">TrRE_jg2183</name>
</gene>
<protein>
    <recommendedName>
        <fullName evidence="1">PDZ domain-containing protein</fullName>
    </recommendedName>
</protein>
<evidence type="ECO:0000313" key="3">
    <source>
        <dbReference type="Proteomes" id="UP001165082"/>
    </source>
</evidence>
<dbReference type="PROSITE" id="PS50106">
    <property type="entry name" value="PDZ"/>
    <property type="match status" value="1"/>
</dbReference>
<dbReference type="InterPro" id="IPR001478">
    <property type="entry name" value="PDZ"/>
</dbReference>
<name>A0A9W7CHA8_9STRA</name>
<dbReference type="AlphaFoldDB" id="A0A9W7CHA8"/>
<keyword evidence="3" id="KW-1185">Reference proteome</keyword>
<accession>A0A9W7CHA8</accession>